<name>A0A3R7A349_9STRA</name>
<dbReference type="InterPro" id="IPR054549">
    <property type="entry name" value="UVB_sens_RUS_dom"/>
</dbReference>
<dbReference type="PANTHER" id="PTHR12770">
    <property type="entry name" value="RUS1 FAMILY PROTEIN C16ORF58"/>
    <property type="match status" value="1"/>
</dbReference>
<dbReference type="InterPro" id="IPR006968">
    <property type="entry name" value="RUS_fam"/>
</dbReference>
<organism evidence="7 8">
    <name type="scientific">Aphanomyces invadans</name>
    <dbReference type="NCBI Taxonomy" id="157072"/>
    <lineage>
        <taxon>Eukaryota</taxon>
        <taxon>Sar</taxon>
        <taxon>Stramenopiles</taxon>
        <taxon>Oomycota</taxon>
        <taxon>Saprolegniomycetes</taxon>
        <taxon>Saprolegniales</taxon>
        <taxon>Verrucalvaceae</taxon>
        <taxon>Aphanomyces</taxon>
    </lineage>
</organism>
<evidence type="ECO:0000313" key="7">
    <source>
        <dbReference type="EMBL" id="RHY23099.1"/>
    </source>
</evidence>
<keyword evidence="8" id="KW-1185">Reference proteome</keyword>
<reference evidence="7 8" key="1">
    <citation type="submission" date="2018-08" db="EMBL/GenBank/DDBJ databases">
        <title>Aphanomyces genome sequencing and annotation.</title>
        <authorList>
            <person name="Minardi D."/>
            <person name="Oidtmann B."/>
            <person name="Van Der Giezen M."/>
            <person name="Studholme D.J."/>
        </authorList>
    </citation>
    <scope>NUCLEOTIDE SEQUENCE [LARGE SCALE GENOMIC DNA]</scope>
    <source>
        <strain evidence="7 8">NJM0002</strain>
    </source>
</reference>
<proteinExistence type="inferred from homology"/>
<evidence type="ECO:0000256" key="1">
    <source>
        <dbReference type="ARBA" id="ARBA00004370"/>
    </source>
</evidence>
<keyword evidence="4" id="KW-1133">Transmembrane helix</keyword>
<evidence type="ECO:0000259" key="6">
    <source>
        <dbReference type="Pfam" id="PF04884"/>
    </source>
</evidence>
<keyword evidence="5" id="KW-0472">Membrane</keyword>
<protein>
    <recommendedName>
        <fullName evidence="6">Protein root UVB sensitive/RUS domain-containing protein</fullName>
    </recommendedName>
</protein>
<dbReference type="AlphaFoldDB" id="A0A3R7A349"/>
<evidence type="ECO:0000256" key="2">
    <source>
        <dbReference type="ARBA" id="ARBA00007558"/>
    </source>
</evidence>
<sequence>MRDGSGMLGGLFFAYIVGPKFDANVKFWRLYADVINDFGLTLGRVSAHARPDPNRPVLDMLAPFFPLDEQYVLWEDAAGHIHVFLSVHAKPVDELRAFYHAAIVLTSPAKGSGALAMMQQEFPLFYETMHQHEWKLTHIPLGAGYVRFKWE</sequence>
<keyword evidence="3" id="KW-0812">Transmembrane</keyword>
<evidence type="ECO:0000256" key="4">
    <source>
        <dbReference type="ARBA" id="ARBA00022989"/>
    </source>
</evidence>
<gene>
    <name evidence="7" type="ORF">DYB32_009306</name>
</gene>
<dbReference type="EMBL" id="QUSY01001916">
    <property type="protein sequence ID" value="RHY23099.1"/>
    <property type="molecule type" value="Genomic_DNA"/>
</dbReference>
<evidence type="ECO:0000256" key="3">
    <source>
        <dbReference type="ARBA" id="ARBA00022692"/>
    </source>
</evidence>
<dbReference type="GO" id="GO:0016020">
    <property type="term" value="C:membrane"/>
    <property type="evidence" value="ECO:0007669"/>
    <property type="project" value="UniProtKB-SubCell"/>
</dbReference>
<dbReference type="PANTHER" id="PTHR12770:SF31">
    <property type="entry name" value="RUS FAMILY MEMBER 1"/>
    <property type="match status" value="1"/>
</dbReference>
<feature type="domain" description="Protein root UVB sensitive/RUS" evidence="6">
    <location>
        <begin position="1"/>
        <end position="49"/>
    </location>
</feature>
<comment type="similarity">
    <text evidence="2">Belongs to the RUS1 family.</text>
</comment>
<comment type="caution">
    <text evidence="7">The sequence shown here is derived from an EMBL/GenBank/DDBJ whole genome shotgun (WGS) entry which is preliminary data.</text>
</comment>
<accession>A0A3R7A349</accession>
<comment type="subcellular location">
    <subcellularLocation>
        <location evidence="1">Membrane</location>
    </subcellularLocation>
</comment>
<dbReference type="VEuPathDB" id="FungiDB:H310_12531"/>
<evidence type="ECO:0000256" key="5">
    <source>
        <dbReference type="ARBA" id="ARBA00023136"/>
    </source>
</evidence>
<dbReference type="Proteomes" id="UP000285060">
    <property type="component" value="Unassembled WGS sequence"/>
</dbReference>
<evidence type="ECO:0000313" key="8">
    <source>
        <dbReference type="Proteomes" id="UP000285060"/>
    </source>
</evidence>
<dbReference type="Pfam" id="PF04884">
    <property type="entry name" value="UVB_sens_prot"/>
    <property type="match status" value="1"/>
</dbReference>